<evidence type="ECO:0000313" key="4">
    <source>
        <dbReference type="Proteomes" id="UP000283785"/>
    </source>
</evidence>
<gene>
    <name evidence="2" type="ORF">DW026_08975</name>
    <name evidence="1" type="ORF">DWV76_03245</name>
</gene>
<proteinExistence type="predicted"/>
<organism evidence="1 4">
    <name type="scientific">Segatella copri</name>
    <dbReference type="NCBI Taxonomy" id="165179"/>
    <lineage>
        <taxon>Bacteria</taxon>
        <taxon>Pseudomonadati</taxon>
        <taxon>Bacteroidota</taxon>
        <taxon>Bacteroidia</taxon>
        <taxon>Bacteroidales</taxon>
        <taxon>Prevotellaceae</taxon>
        <taxon>Segatella</taxon>
    </lineage>
</organism>
<sequence length="64" mass="7582">MNDLQIHLSETANVTDQMNPFLTIMLHQIKKGLHQKNRKEDVSSRPHILFFLIFRFHFPILPAI</sequence>
<evidence type="ECO:0000313" key="2">
    <source>
        <dbReference type="EMBL" id="RHL37424.1"/>
    </source>
</evidence>
<accession>A0AA92U1N4</accession>
<comment type="caution">
    <text evidence="1">The sequence shown here is derived from an EMBL/GenBank/DDBJ whole genome shotgun (WGS) entry which is preliminary data.</text>
</comment>
<dbReference type="AlphaFoldDB" id="A0AA92U1N4"/>
<dbReference type="EMBL" id="QROP01000020">
    <property type="protein sequence ID" value="RHL37424.1"/>
    <property type="molecule type" value="Genomic_DNA"/>
</dbReference>
<protein>
    <submittedName>
        <fullName evidence="1">Uncharacterized protein</fullName>
    </submittedName>
</protein>
<name>A0AA92U1N4_9BACT</name>
<dbReference type="Proteomes" id="UP000283785">
    <property type="component" value="Unassembled WGS sequence"/>
</dbReference>
<reference evidence="3 4" key="1">
    <citation type="submission" date="2018-08" db="EMBL/GenBank/DDBJ databases">
        <title>A genome reference for cultivated species of the human gut microbiota.</title>
        <authorList>
            <person name="Zou Y."/>
            <person name="Xue W."/>
            <person name="Luo G."/>
        </authorList>
    </citation>
    <scope>NUCLEOTIDE SEQUENCE [LARGE SCALE GENOMIC DNA]</scope>
    <source>
        <strain evidence="1 4">AF12-50</strain>
        <strain evidence="2 3">AF38-11</strain>
    </source>
</reference>
<evidence type="ECO:0000313" key="1">
    <source>
        <dbReference type="EMBL" id="RGW44361.1"/>
    </source>
</evidence>
<dbReference type="EMBL" id="QSAG01000003">
    <property type="protein sequence ID" value="RGW44361.1"/>
    <property type="molecule type" value="Genomic_DNA"/>
</dbReference>
<dbReference type="Proteomes" id="UP000283672">
    <property type="component" value="Unassembled WGS sequence"/>
</dbReference>
<evidence type="ECO:0000313" key="3">
    <source>
        <dbReference type="Proteomes" id="UP000283672"/>
    </source>
</evidence>